<sequence>MSIPWRNRFLLLLVPSILSFLFFLSYRSHAEDPGLLLNQNASEESNPVADSGPPPNILLVTAFFPLSKSKHTLPEYEWWLYQFLAGVSTDVYFYVAPEMAQLVRRCRGDLPITIDTRFGSPFEIPPLNGTRARYDAMHALDREAARHSPELYAVWNTKPFFLDEAVQVLARGGKEYDYAFWTDAGSFRSTHRYKEWPSPARVREIWQEASVLTGEKTEDLLFFPLTGMPSARSRRWTETQGPVDAEFSEGSFFGGSPRTVAWWRATYYAYHDYYLSLGLFVGKDQTLINALFLLFPARVVAVWLGDPVPAPVVRLLPLVDEGALGHCGAEWYYYQFWLAGAGERAAMRALWDGEMRWGWAWWKRRQRWAPPVHTVTA</sequence>
<dbReference type="Proteomes" id="UP001222325">
    <property type="component" value="Unassembled WGS sequence"/>
</dbReference>
<dbReference type="AlphaFoldDB" id="A0AAD6XYI1"/>
<keyword evidence="1" id="KW-0732">Signal</keyword>
<comment type="caution">
    <text evidence="2">The sequence shown here is derived from an EMBL/GenBank/DDBJ whole genome shotgun (WGS) entry which is preliminary data.</text>
</comment>
<evidence type="ECO:0000313" key="3">
    <source>
        <dbReference type="Proteomes" id="UP001222325"/>
    </source>
</evidence>
<evidence type="ECO:0000256" key="1">
    <source>
        <dbReference type="SAM" id="SignalP"/>
    </source>
</evidence>
<protein>
    <submittedName>
        <fullName evidence="2">Uncharacterized protein</fullName>
    </submittedName>
</protein>
<keyword evidence="3" id="KW-1185">Reference proteome</keyword>
<gene>
    <name evidence="2" type="ORF">B0H15DRAFT_937533</name>
</gene>
<evidence type="ECO:0000313" key="2">
    <source>
        <dbReference type="EMBL" id="KAJ7097189.1"/>
    </source>
</evidence>
<feature type="chain" id="PRO_5042286437" evidence="1">
    <location>
        <begin position="31"/>
        <end position="377"/>
    </location>
</feature>
<name>A0AAD6XYI1_9AGAR</name>
<proteinExistence type="predicted"/>
<reference evidence="2" key="1">
    <citation type="submission" date="2023-03" db="EMBL/GenBank/DDBJ databases">
        <title>Massive genome expansion in bonnet fungi (Mycena s.s.) driven by repeated elements and novel gene families across ecological guilds.</title>
        <authorList>
            <consortium name="Lawrence Berkeley National Laboratory"/>
            <person name="Harder C.B."/>
            <person name="Miyauchi S."/>
            <person name="Viragh M."/>
            <person name="Kuo A."/>
            <person name="Thoen E."/>
            <person name="Andreopoulos B."/>
            <person name="Lu D."/>
            <person name="Skrede I."/>
            <person name="Drula E."/>
            <person name="Henrissat B."/>
            <person name="Morin E."/>
            <person name="Kohler A."/>
            <person name="Barry K."/>
            <person name="LaButti K."/>
            <person name="Morin E."/>
            <person name="Salamov A."/>
            <person name="Lipzen A."/>
            <person name="Mereny Z."/>
            <person name="Hegedus B."/>
            <person name="Baldrian P."/>
            <person name="Stursova M."/>
            <person name="Weitz H."/>
            <person name="Taylor A."/>
            <person name="Grigoriev I.V."/>
            <person name="Nagy L.G."/>
            <person name="Martin F."/>
            <person name="Kauserud H."/>
        </authorList>
    </citation>
    <scope>NUCLEOTIDE SEQUENCE</scope>
    <source>
        <strain evidence="2">CBHHK173m</strain>
    </source>
</reference>
<dbReference type="EMBL" id="JARJCN010000010">
    <property type="protein sequence ID" value="KAJ7097189.1"/>
    <property type="molecule type" value="Genomic_DNA"/>
</dbReference>
<feature type="signal peptide" evidence="1">
    <location>
        <begin position="1"/>
        <end position="30"/>
    </location>
</feature>
<accession>A0AAD6XYI1</accession>
<organism evidence="2 3">
    <name type="scientific">Mycena belliarum</name>
    <dbReference type="NCBI Taxonomy" id="1033014"/>
    <lineage>
        <taxon>Eukaryota</taxon>
        <taxon>Fungi</taxon>
        <taxon>Dikarya</taxon>
        <taxon>Basidiomycota</taxon>
        <taxon>Agaricomycotina</taxon>
        <taxon>Agaricomycetes</taxon>
        <taxon>Agaricomycetidae</taxon>
        <taxon>Agaricales</taxon>
        <taxon>Marasmiineae</taxon>
        <taxon>Mycenaceae</taxon>
        <taxon>Mycena</taxon>
    </lineage>
</organism>